<comment type="similarity">
    <text evidence="6">Belongs to the TVP38/TMEM64 family.</text>
</comment>
<gene>
    <name evidence="8" type="ORF">JCM14722_03480</name>
</gene>
<feature type="transmembrane region" description="Helical" evidence="6">
    <location>
        <begin position="195"/>
        <end position="217"/>
    </location>
</feature>
<dbReference type="PANTHER" id="PTHR12677:SF59">
    <property type="entry name" value="GOLGI APPARATUS MEMBRANE PROTEIN TVP38-RELATED"/>
    <property type="match status" value="1"/>
</dbReference>
<evidence type="ECO:0000256" key="5">
    <source>
        <dbReference type="ARBA" id="ARBA00023136"/>
    </source>
</evidence>
<accession>A0ABN6RSR3</accession>
<evidence type="ECO:0000256" key="1">
    <source>
        <dbReference type="ARBA" id="ARBA00004651"/>
    </source>
</evidence>
<feature type="transmembrane region" description="Helical" evidence="6">
    <location>
        <begin position="83"/>
        <end position="107"/>
    </location>
</feature>
<dbReference type="Pfam" id="PF09335">
    <property type="entry name" value="VTT_dom"/>
    <property type="match status" value="1"/>
</dbReference>
<reference evidence="8" key="1">
    <citation type="submission" date="2022-08" db="EMBL/GenBank/DDBJ databases">
        <title>Genome Sequence of the sulphate-reducing bacterium, Pseudodesulfovibrio portus JCM14722.</title>
        <authorList>
            <person name="Kondo R."/>
            <person name="Kataoka T."/>
        </authorList>
    </citation>
    <scope>NUCLEOTIDE SEQUENCE</scope>
    <source>
        <strain evidence="8">JCM 14722</strain>
    </source>
</reference>
<evidence type="ECO:0000256" key="2">
    <source>
        <dbReference type="ARBA" id="ARBA00022475"/>
    </source>
</evidence>
<dbReference type="RefSeq" id="WP_264982869.1">
    <property type="nucleotide sequence ID" value="NZ_AP026708.1"/>
</dbReference>
<dbReference type="PANTHER" id="PTHR12677">
    <property type="entry name" value="GOLGI APPARATUS MEMBRANE PROTEIN TVP38-RELATED"/>
    <property type="match status" value="1"/>
</dbReference>
<comment type="subcellular location">
    <subcellularLocation>
        <location evidence="1 6">Cell membrane</location>
        <topology evidence="1 6">Multi-pass membrane protein</topology>
    </subcellularLocation>
</comment>
<evidence type="ECO:0000259" key="7">
    <source>
        <dbReference type="Pfam" id="PF09335"/>
    </source>
</evidence>
<evidence type="ECO:0000256" key="4">
    <source>
        <dbReference type="ARBA" id="ARBA00022989"/>
    </source>
</evidence>
<protein>
    <recommendedName>
        <fullName evidence="6">TVP38/TMEM64 family membrane protein</fullName>
    </recommendedName>
</protein>
<keyword evidence="3 6" id="KW-0812">Transmembrane</keyword>
<keyword evidence="5 6" id="KW-0472">Membrane</keyword>
<dbReference type="InterPro" id="IPR032816">
    <property type="entry name" value="VTT_dom"/>
</dbReference>
<evidence type="ECO:0000313" key="9">
    <source>
        <dbReference type="Proteomes" id="UP001061361"/>
    </source>
</evidence>
<sequence>MASATTRKVLIAVVIVGLIAAYFLLDLGQYFSLEYVKASRDRFQALYAEHAASTLAVYFFIYVTATALSLPAAAVLTLVGGALFGLVTGVIVASFASTIGAALAFLASRYLFRDYVQRKFGDKLSAVNRGVEKDGPFYLFTLRLVPVFPFFAINTLMALTPMRLFTYFWVSQIGMLPGTVVYVNAGRELGRIDSLSGLLSPGLILSFVIIGLFPLVARKGLDWLQARRNRG</sequence>
<evidence type="ECO:0000256" key="3">
    <source>
        <dbReference type="ARBA" id="ARBA00022692"/>
    </source>
</evidence>
<feature type="transmembrane region" description="Helical" evidence="6">
    <location>
        <begin position="164"/>
        <end position="183"/>
    </location>
</feature>
<dbReference type="EMBL" id="AP026708">
    <property type="protein sequence ID" value="BDQ32806.1"/>
    <property type="molecule type" value="Genomic_DNA"/>
</dbReference>
<evidence type="ECO:0000256" key="6">
    <source>
        <dbReference type="RuleBase" id="RU366058"/>
    </source>
</evidence>
<evidence type="ECO:0000313" key="8">
    <source>
        <dbReference type="EMBL" id="BDQ32806.1"/>
    </source>
</evidence>
<keyword evidence="2 6" id="KW-1003">Cell membrane</keyword>
<feature type="transmembrane region" description="Helical" evidence="6">
    <location>
        <begin position="137"/>
        <end position="157"/>
    </location>
</feature>
<name>A0ABN6RSR3_9BACT</name>
<keyword evidence="4 6" id="KW-1133">Transmembrane helix</keyword>
<keyword evidence="9" id="KW-1185">Reference proteome</keyword>
<dbReference type="InterPro" id="IPR015414">
    <property type="entry name" value="TMEM64"/>
</dbReference>
<feature type="transmembrane region" description="Helical" evidence="6">
    <location>
        <begin position="51"/>
        <end position="76"/>
    </location>
</feature>
<feature type="transmembrane region" description="Helical" evidence="6">
    <location>
        <begin position="9"/>
        <end position="31"/>
    </location>
</feature>
<organism evidence="8 9">
    <name type="scientific">Pseudodesulfovibrio portus</name>
    <dbReference type="NCBI Taxonomy" id="231439"/>
    <lineage>
        <taxon>Bacteria</taxon>
        <taxon>Pseudomonadati</taxon>
        <taxon>Thermodesulfobacteriota</taxon>
        <taxon>Desulfovibrionia</taxon>
        <taxon>Desulfovibrionales</taxon>
        <taxon>Desulfovibrionaceae</taxon>
    </lineage>
</organism>
<feature type="domain" description="VTT" evidence="7">
    <location>
        <begin position="74"/>
        <end position="187"/>
    </location>
</feature>
<dbReference type="Proteomes" id="UP001061361">
    <property type="component" value="Chromosome"/>
</dbReference>
<proteinExistence type="inferred from homology"/>